<organism evidence="1 2">
    <name type="scientific">Gossypium stocksii</name>
    <dbReference type="NCBI Taxonomy" id="47602"/>
    <lineage>
        <taxon>Eukaryota</taxon>
        <taxon>Viridiplantae</taxon>
        <taxon>Streptophyta</taxon>
        <taxon>Embryophyta</taxon>
        <taxon>Tracheophyta</taxon>
        <taxon>Spermatophyta</taxon>
        <taxon>Magnoliopsida</taxon>
        <taxon>eudicotyledons</taxon>
        <taxon>Gunneridae</taxon>
        <taxon>Pentapetalae</taxon>
        <taxon>rosids</taxon>
        <taxon>malvids</taxon>
        <taxon>Malvales</taxon>
        <taxon>Malvaceae</taxon>
        <taxon>Malvoideae</taxon>
        <taxon>Gossypium</taxon>
    </lineage>
</organism>
<protein>
    <submittedName>
        <fullName evidence="1">Uncharacterized protein</fullName>
    </submittedName>
</protein>
<name>A0A9D3ZQP1_9ROSI</name>
<proteinExistence type="predicted"/>
<evidence type="ECO:0000313" key="1">
    <source>
        <dbReference type="EMBL" id="KAH1057084.1"/>
    </source>
</evidence>
<sequence length="85" mass="9282">MGRQASGPMTFQSFCCEPWLLLEPLVSAFCLMTCLWSSAQGNVLFLHGLLCLGGRHGRCLEGDVLTLTLASLMLSQCHDESDVSF</sequence>
<keyword evidence="2" id="KW-1185">Reference proteome</keyword>
<reference evidence="1 2" key="1">
    <citation type="journal article" date="2021" name="Plant Biotechnol. J.">
        <title>Multi-omics assisted identification of the key and species-specific regulatory components of drought-tolerant mechanisms in Gossypium stocksii.</title>
        <authorList>
            <person name="Yu D."/>
            <person name="Ke L."/>
            <person name="Zhang D."/>
            <person name="Wu Y."/>
            <person name="Sun Y."/>
            <person name="Mei J."/>
            <person name="Sun J."/>
            <person name="Sun Y."/>
        </authorList>
    </citation>
    <scope>NUCLEOTIDE SEQUENCE [LARGE SCALE GENOMIC DNA]</scope>
    <source>
        <strain evidence="2">cv. E1</strain>
        <tissue evidence="1">Leaf</tissue>
    </source>
</reference>
<gene>
    <name evidence="1" type="ORF">J1N35_035149</name>
</gene>
<evidence type="ECO:0000313" key="2">
    <source>
        <dbReference type="Proteomes" id="UP000828251"/>
    </source>
</evidence>
<comment type="caution">
    <text evidence="1">The sequence shown here is derived from an EMBL/GenBank/DDBJ whole genome shotgun (WGS) entry which is preliminary data.</text>
</comment>
<dbReference type="EMBL" id="JAIQCV010000010">
    <property type="protein sequence ID" value="KAH1057084.1"/>
    <property type="molecule type" value="Genomic_DNA"/>
</dbReference>
<accession>A0A9D3ZQP1</accession>
<dbReference type="Proteomes" id="UP000828251">
    <property type="component" value="Unassembled WGS sequence"/>
</dbReference>
<dbReference type="AlphaFoldDB" id="A0A9D3ZQP1"/>